<dbReference type="RefSeq" id="WP_160044347.1">
    <property type="nucleotide sequence ID" value="NZ_BORQ01000002.1"/>
</dbReference>
<dbReference type="AlphaFoldDB" id="A0A919XGN8"/>
<keyword evidence="1" id="KW-0812">Transmembrane</keyword>
<keyword evidence="1" id="KW-0472">Membrane</keyword>
<keyword evidence="1" id="KW-1133">Transmembrane helix</keyword>
<evidence type="ECO:0000313" key="3">
    <source>
        <dbReference type="Proteomes" id="UP000679779"/>
    </source>
</evidence>
<comment type="caution">
    <text evidence="2">The sequence shown here is derived from an EMBL/GenBank/DDBJ whole genome shotgun (WGS) entry which is preliminary data.</text>
</comment>
<feature type="transmembrane region" description="Helical" evidence="1">
    <location>
        <begin position="417"/>
        <end position="438"/>
    </location>
</feature>
<protein>
    <submittedName>
        <fullName evidence="2">Uncharacterized protein</fullName>
    </submittedName>
</protein>
<evidence type="ECO:0000313" key="2">
    <source>
        <dbReference type="EMBL" id="GIO31058.1"/>
    </source>
</evidence>
<reference evidence="2" key="1">
    <citation type="submission" date="2021-03" db="EMBL/GenBank/DDBJ databases">
        <title>Antimicrobial resistance genes in bacteria isolated from Japanese honey, and their potential for conferring macrolide and lincosamide resistance in the American foulbrood pathogen Paenibacillus larvae.</title>
        <authorList>
            <person name="Okamoto M."/>
            <person name="Kumagai M."/>
            <person name="Kanamori H."/>
            <person name="Takamatsu D."/>
        </authorList>
    </citation>
    <scope>NUCLEOTIDE SEQUENCE</scope>
    <source>
        <strain evidence="2">J2TS6</strain>
    </source>
</reference>
<organism evidence="2 3">
    <name type="scientific">Paenibacillus albilobatus</name>
    <dbReference type="NCBI Taxonomy" id="2716884"/>
    <lineage>
        <taxon>Bacteria</taxon>
        <taxon>Bacillati</taxon>
        <taxon>Bacillota</taxon>
        <taxon>Bacilli</taxon>
        <taxon>Bacillales</taxon>
        <taxon>Paenibacillaceae</taxon>
        <taxon>Paenibacillus</taxon>
    </lineage>
</organism>
<accession>A0A919XGN8</accession>
<gene>
    <name evidence="2" type="ORF">J2TS6_21990</name>
</gene>
<dbReference type="Proteomes" id="UP000679779">
    <property type="component" value="Unassembled WGS sequence"/>
</dbReference>
<evidence type="ECO:0000256" key="1">
    <source>
        <dbReference type="SAM" id="Phobius"/>
    </source>
</evidence>
<dbReference type="EMBL" id="BORQ01000002">
    <property type="protein sequence ID" value="GIO31058.1"/>
    <property type="molecule type" value="Genomic_DNA"/>
</dbReference>
<sequence length="752" mass="83685">MKRAIALFNLVFFIPAIVLSFMVWNDYSSRMEASATNAASSGRSLFFLDRGSRVMSIEEDDDTGLKGELYDVKTKKLLKEVPLQSNIHRQFASFYQDGRLIFITLDDVSRVNVNVVDAEGGVKELAQGTMELSGFLDSSVHLWKGKVIISGQTPGNVPFIARMDRGKLQKADLNQKNLLPSRATYIRDVTGSFKSDAAVPMFEVDLHDGRTAYVSGIFNPQQLPLAYIQKENETSFEAEEHAARQFAARFGLNDTNLLQVDSDDPKQVRTYDAAAKKPGNVLPTPMPVYQAHLFSLNDDETLIAGSTTKDEAEGHVLGYVYDEKKKSFTDVSALVSLIPYDELNSDELYFYKEAGDDRLFYSNSQDSAGWMNIREGAFNVLSGETFRSWVLGKEEYRKSFHSFVDYLKQGDALVVNWAIWVIIPVFMFGSLAVLPPLLNASRKRKLEQGIAISGTIASVTETGTFVNNQPLVRFTVRFQDEGRMKEATIKKVVSYLHPVGVGDPVMISYNRSKNKAMFLTSADVPENAEPEMIEHAVLKRIDVHGNALRGNALLLHFEAGANIYTIPVVQAPGFEYQTGETASLIHIGGMIRLYGYGSGLRPNDSERLSVQGEITRIRPCDVTIGDRRLMVFETLISYGEERLRKVNSQFVPLGLDVHVGAILPASVKKDEFEKEIRLLRGKQGSAKVTAVSFAGTTGDRPYARITALRNGEEYAIEQSIEPSYGVVVGDELWIAYDERSHEAVIVQYAVNG</sequence>
<dbReference type="InterPro" id="IPR011044">
    <property type="entry name" value="Quino_amine_DH_bsu"/>
</dbReference>
<dbReference type="SUPFAM" id="SSF50969">
    <property type="entry name" value="YVTN repeat-like/Quinoprotein amine dehydrogenase"/>
    <property type="match status" value="1"/>
</dbReference>
<keyword evidence="3" id="KW-1185">Reference proteome</keyword>
<name>A0A919XGN8_9BACL</name>
<proteinExistence type="predicted"/>